<dbReference type="SUPFAM" id="SSF51713">
    <property type="entry name" value="tRNA-guanine transglycosylase"/>
    <property type="match status" value="1"/>
</dbReference>
<evidence type="ECO:0000256" key="1">
    <source>
        <dbReference type="ARBA" id="ARBA00022694"/>
    </source>
</evidence>
<dbReference type="AlphaFoldDB" id="A0A382JZT6"/>
<evidence type="ECO:0000313" key="3">
    <source>
        <dbReference type="EMBL" id="SVC17488.1"/>
    </source>
</evidence>
<protein>
    <recommendedName>
        <fullName evidence="2">DUF5591 domain-containing protein</fullName>
    </recommendedName>
</protein>
<keyword evidence="1" id="KW-0819">tRNA processing</keyword>
<gene>
    <name evidence="3" type="ORF">METZ01_LOCUS270342</name>
</gene>
<dbReference type="InterPro" id="IPR036895">
    <property type="entry name" value="Uracil-DNA_glycosylase-like_sf"/>
</dbReference>
<dbReference type="Pfam" id="PF17884">
    <property type="entry name" value="DUF5591"/>
    <property type="match status" value="1"/>
</dbReference>
<organism evidence="3">
    <name type="scientific">marine metagenome</name>
    <dbReference type="NCBI Taxonomy" id="408172"/>
    <lineage>
        <taxon>unclassified sequences</taxon>
        <taxon>metagenomes</taxon>
        <taxon>ecological metagenomes</taxon>
    </lineage>
</organism>
<sequence>PAAFTPGLCLTSQDPEMDVEMAPFSIEHNSEQLPATLSITARGAWAYPFGENDVPIYMADEGHTLPPSLQNADSGLGQSTGPLLPVSWQRLVHDATLLDPELSPDIIVIQDAVQLAGHPGRLVQTIHLIRERFPAALLWAPGLGGPDNCAILSWFGLDLFDLRRSQQAAAHGILLSRDGPRHVDSTSGESADMETQLSEWIASLAATRAAIQAGTIRELVEKQSLNSPRLVEHLRRHDALLSGSAPLSMHVDKGQRFRCHSAVSREDPLVQDWIHRIENEYMPDEIQRETLVLLPCSARKPYSRSQSHRFFRSAIRNRRVHQVMVTSPLGLVPRELEEQWPAAHYDVPVTGDWDDDELTTIRRLVKTLVERVGYTTVINHSGIDFEIETIDTRPDGVGASSKAACEVLRQAIESIEGEPMREKAFLRHS</sequence>
<dbReference type="Gene3D" id="3.40.50.10630">
    <property type="entry name" value="Uracil-DNA glycosylase-like"/>
    <property type="match status" value="1"/>
</dbReference>
<feature type="non-terminal residue" evidence="3">
    <location>
        <position position="1"/>
    </location>
</feature>
<feature type="domain" description="DUF5591" evidence="2">
    <location>
        <begin position="270"/>
        <end position="384"/>
    </location>
</feature>
<feature type="non-terminal residue" evidence="3">
    <location>
        <position position="429"/>
    </location>
</feature>
<reference evidence="3" key="1">
    <citation type="submission" date="2018-05" db="EMBL/GenBank/DDBJ databases">
        <authorList>
            <person name="Lanie J.A."/>
            <person name="Ng W.-L."/>
            <person name="Kazmierczak K.M."/>
            <person name="Andrzejewski T.M."/>
            <person name="Davidsen T.M."/>
            <person name="Wayne K.J."/>
            <person name="Tettelin H."/>
            <person name="Glass J.I."/>
            <person name="Rusch D."/>
            <person name="Podicherti R."/>
            <person name="Tsui H.-C.T."/>
            <person name="Winkler M.E."/>
        </authorList>
    </citation>
    <scope>NUCLEOTIDE SEQUENCE</scope>
</reference>
<dbReference type="InterPro" id="IPR036511">
    <property type="entry name" value="TGT-like_sf"/>
</dbReference>
<dbReference type="InterPro" id="IPR040777">
    <property type="entry name" value="DUF5591"/>
</dbReference>
<evidence type="ECO:0000259" key="2">
    <source>
        <dbReference type="Pfam" id="PF17884"/>
    </source>
</evidence>
<accession>A0A382JZT6</accession>
<dbReference type="GO" id="GO:0006400">
    <property type="term" value="P:tRNA modification"/>
    <property type="evidence" value="ECO:0007669"/>
    <property type="project" value="InterPro"/>
</dbReference>
<proteinExistence type="predicted"/>
<name>A0A382JZT6_9ZZZZ</name>
<dbReference type="EMBL" id="UINC01077398">
    <property type="protein sequence ID" value="SVC17488.1"/>
    <property type="molecule type" value="Genomic_DNA"/>
</dbReference>
<dbReference type="SUPFAM" id="SSF52141">
    <property type="entry name" value="Uracil-DNA glycosylase-like"/>
    <property type="match status" value="1"/>
</dbReference>